<protein>
    <recommendedName>
        <fullName evidence="2">UPF0179 protein PHLPJACP_00013</fullName>
    </recommendedName>
</protein>
<accession>A0A7G9Z9M2</accession>
<dbReference type="HAMAP" id="MF_00498">
    <property type="entry name" value="UPF0179"/>
    <property type="match status" value="1"/>
</dbReference>
<evidence type="ECO:0000313" key="3">
    <source>
        <dbReference type="EMBL" id="QNO56956.1"/>
    </source>
</evidence>
<proteinExistence type="inferred from homology"/>
<dbReference type="InterPro" id="IPR005369">
    <property type="entry name" value="UPF0179"/>
</dbReference>
<dbReference type="PANTHER" id="PTHR40699:SF1">
    <property type="entry name" value="UPF0179 PROTEIN MJ1627"/>
    <property type="match status" value="1"/>
</dbReference>
<reference evidence="3" key="1">
    <citation type="submission" date="2020-06" db="EMBL/GenBank/DDBJ databases">
        <title>Unique genomic features of the anaerobic methanotrophic archaea.</title>
        <authorList>
            <person name="Chadwick G.L."/>
            <person name="Skennerton C.T."/>
            <person name="Laso-Perez R."/>
            <person name="Leu A.O."/>
            <person name="Speth D.R."/>
            <person name="Yu H."/>
            <person name="Morgan-Lang C."/>
            <person name="Hatzenpichler R."/>
            <person name="Goudeau D."/>
            <person name="Malmstrom R."/>
            <person name="Brazelton W.J."/>
            <person name="Woyke T."/>
            <person name="Hallam S.J."/>
            <person name="Tyson G.W."/>
            <person name="Wegener G."/>
            <person name="Boetius A."/>
            <person name="Orphan V."/>
        </authorList>
    </citation>
    <scope>NUCLEOTIDE SEQUENCE</scope>
</reference>
<dbReference type="EMBL" id="MT631674">
    <property type="protein sequence ID" value="QNO56956.1"/>
    <property type="molecule type" value="Genomic_DNA"/>
</dbReference>
<dbReference type="AlphaFoldDB" id="A0A7G9Z9M2"/>
<name>A0A7G9Z9M2_9EURY</name>
<dbReference type="Pfam" id="PF03684">
    <property type="entry name" value="UPF0179"/>
    <property type="match status" value="1"/>
</dbReference>
<sequence>MEEGRIVTLIGAKYAKVGEEFFFLGLSERCELCKLKHSCMTLAIDRKYRIEKVRDELKHDCYIHEDGVCVVEVIEPPVRVAIDAKFAFKNSKIVFTLPNCEETDCELYDSCHPLGLSEGDSGTIIEVTDDPSVACKKGRILKVVKMLRERK</sequence>
<organism evidence="3">
    <name type="scientific">Candidatus Methanophaga sp. ANME-1 ERB7</name>
    <dbReference type="NCBI Taxonomy" id="2759913"/>
    <lineage>
        <taxon>Archaea</taxon>
        <taxon>Methanobacteriati</taxon>
        <taxon>Methanobacteriota</taxon>
        <taxon>Stenosarchaea group</taxon>
        <taxon>Methanomicrobia</taxon>
        <taxon>Candidatus Methanophagales</taxon>
        <taxon>Candidatus Methanophagaceae</taxon>
        <taxon>Candidatus Methanophaga</taxon>
    </lineage>
</organism>
<dbReference type="PANTHER" id="PTHR40699">
    <property type="entry name" value="UPF0179 PROTEIN MJ1627"/>
    <property type="match status" value="1"/>
</dbReference>
<evidence type="ECO:0000256" key="1">
    <source>
        <dbReference type="ARBA" id="ARBA00010824"/>
    </source>
</evidence>
<comment type="similarity">
    <text evidence="1 2">Belongs to the UPF0179 family.</text>
</comment>
<evidence type="ECO:0000256" key="2">
    <source>
        <dbReference type="HAMAP-Rule" id="MF_00498"/>
    </source>
</evidence>
<gene>
    <name evidence="3" type="ORF">PHLPJACP_00013</name>
</gene>